<dbReference type="InterPro" id="IPR050624">
    <property type="entry name" value="HTH-type_Tx_Regulator"/>
</dbReference>
<protein>
    <submittedName>
        <fullName evidence="4">Transcriptional regulator</fullName>
    </submittedName>
</protein>
<dbReference type="PANTHER" id="PTHR43479">
    <property type="entry name" value="ACREF/ENVCD OPERON REPRESSOR-RELATED"/>
    <property type="match status" value="1"/>
</dbReference>
<organism evidence="4 5">
    <name type="scientific">Caloranaerobacter azorensis H53214</name>
    <dbReference type="NCBI Taxonomy" id="1156417"/>
    <lineage>
        <taxon>Bacteria</taxon>
        <taxon>Bacillati</taxon>
        <taxon>Bacillota</taxon>
        <taxon>Tissierellia</taxon>
        <taxon>Tissierellales</taxon>
        <taxon>Thermohalobacteraceae</taxon>
        <taxon>Caloranaerobacter</taxon>
    </lineage>
</organism>
<accession>A0A096CUY7</accession>
<feature type="domain" description="HTH tetR-type" evidence="3">
    <location>
        <begin position="12"/>
        <end position="72"/>
    </location>
</feature>
<evidence type="ECO:0000259" key="3">
    <source>
        <dbReference type="PROSITE" id="PS50977"/>
    </source>
</evidence>
<feature type="DNA-binding region" description="H-T-H motif" evidence="2">
    <location>
        <begin position="35"/>
        <end position="54"/>
    </location>
</feature>
<dbReference type="EMBL" id="AZTB01000028">
    <property type="protein sequence ID" value="KGG80374.1"/>
    <property type="molecule type" value="Genomic_DNA"/>
</dbReference>
<dbReference type="STRING" id="1156417.Y919_06565"/>
<dbReference type="PRINTS" id="PR00455">
    <property type="entry name" value="HTHTETR"/>
</dbReference>
<evidence type="ECO:0000256" key="2">
    <source>
        <dbReference type="PROSITE-ProRule" id="PRU00335"/>
    </source>
</evidence>
<evidence type="ECO:0000313" key="4">
    <source>
        <dbReference type="EMBL" id="KGG80374.1"/>
    </source>
</evidence>
<keyword evidence="1 2" id="KW-0238">DNA-binding</keyword>
<dbReference type="Gene3D" id="1.10.357.10">
    <property type="entry name" value="Tetracycline Repressor, domain 2"/>
    <property type="match status" value="1"/>
</dbReference>
<dbReference type="SUPFAM" id="SSF46689">
    <property type="entry name" value="Homeodomain-like"/>
    <property type="match status" value="1"/>
</dbReference>
<name>A0A096CUY7_9FIRM</name>
<dbReference type="InterPro" id="IPR001647">
    <property type="entry name" value="HTH_TetR"/>
</dbReference>
<comment type="caution">
    <text evidence="4">The sequence shown here is derived from an EMBL/GenBank/DDBJ whole genome shotgun (WGS) entry which is preliminary data.</text>
</comment>
<dbReference type="RefSeq" id="WP_035163431.1">
    <property type="nucleotide sequence ID" value="NZ_AZTB01000028.1"/>
</dbReference>
<proteinExistence type="predicted"/>
<reference evidence="4 5" key="1">
    <citation type="submission" date="2013-12" db="EMBL/GenBank/DDBJ databases">
        <title>Draft genome sequence of Caloranaerobacter sp. H53214.</title>
        <authorList>
            <person name="Jiang L.J."/>
            <person name="Shao Z.Z."/>
            <person name="Long M.N."/>
        </authorList>
    </citation>
    <scope>NUCLEOTIDE SEQUENCE [LARGE SCALE GENOMIC DNA]</scope>
    <source>
        <strain evidence="4 5">H53214</strain>
    </source>
</reference>
<dbReference type="PANTHER" id="PTHR43479:SF11">
    <property type="entry name" value="ACREF_ENVCD OPERON REPRESSOR-RELATED"/>
    <property type="match status" value="1"/>
</dbReference>
<dbReference type="GO" id="GO:0003677">
    <property type="term" value="F:DNA binding"/>
    <property type="evidence" value="ECO:0007669"/>
    <property type="project" value="UniProtKB-UniRule"/>
</dbReference>
<dbReference type="Proteomes" id="UP000029622">
    <property type="component" value="Unassembled WGS sequence"/>
</dbReference>
<dbReference type="InterPro" id="IPR009057">
    <property type="entry name" value="Homeodomain-like_sf"/>
</dbReference>
<evidence type="ECO:0000256" key="1">
    <source>
        <dbReference type="ARBA" id="ARBA00023125"/>
    </source>
</evidence>
<evidence type="ECO:0000313" key="5">
    <source>
        <dbReference type="Proteomes" id="UP000029622"/>
    </source>
</evidence>
<dbReference type="AlphaFoldDB" id="A0A096CUY7"/>
<sequence>MSIKERKERERDERRELILNAANEIIKTEGIDNLSIRKIANKIEYSPTIIYYYFNSKDDIIKHLMKRGYQKIISLLSSVQETTGDAKQKFEESIRKYIYMALQIADEYKAVLLNSSPGVLEHTSVLFKGASSKRQAIGMLCQYLKDIYNNKSIDDTQIELTAQVIWTSTFGLIIRLIIEKDIDEAQKKKLIDHHINFIVNGLLVQR</sequence>
<gene>
    <name evidence="4" type="ORF">Y919_06565</name>
</gene>
<dbReference type="Pfam" id="PF00440">
    <property type="entry name" value="TetR_N"/>
    <property type="match status" value="1"/>
</dbReference>
<dbReference type="PROSITE" id="PS50977">
    <property type="entry name" value="HTH_TETR_2"/>
    <property type="match status" value="1"/>
</dbReference>